<dbReference type="AlphaFoldDB" id="A0A2U2HBW3"/>
<dbReference type="OrthoDB" id="8758396at2"/>
<name>A0A2U2HBW3_9BURK</name>
<dbReference type="RefSeq" id="WP_106760292.1">
    <property type="nucleotide sequence ID" value="NZ_PXWF02000325.1"/>
</dbReference>
<comment type="caution">
    <text evidence="1">The sequence shown here is derived from an EMBL/GenBank/DDBJ whole genome shotgun (WGS) entry which is preliminary data.</text>
</comment>
<dbReference type="EMBL" id="PXWF02000325">
    <property type="protein sequence ID" value="PWF40343.1"/>
    <property type="molecule type" value="Genomic_DNA"/>
</dbReference>
<protein>
    <recommendedName>
        <fullName evidence="3">Ribosome-binding factor A</fullName>
    </recommendedName>
</protein>
<evidence type="ECO:0000313" key="2">
    <source>
        <dbReference type="Proteomes" id="UP000241421"/>
    </source>
</evidence>
<organism evidence="1 2">
    <name type="scientific">Massilia glaciei</name>
    <dbReference type="NCBI Taxonomy" id="1524097"/>
    <lineage>
        <taxon>Bacteria</taxon>
        <taxon>Pseudomonadati</taxon>
        <taxon>Pseudomonadota</taxon>
        <taxon>Betaproteobacteria</taxon>
        <taxon>Burkholderiales</taxon>
        <taxon>Oxalobacteraceae</taxon>
        <taxon>Telluria group</taxon>
        <taxon>Massilia</taxon>
    </lineage>
</organism>
<evidence type="ECO:0000313" key="1">
    <source>
        <dbReference type="EMBL" id="PWF40343.1"/>
    </source>
</evidence>
<proteinExistence type="predicted"/>
<keyword evidence="2" id="KW-1185">Reference proteome</keyword>
<accession>A0A2U2HBW3</accession>
<sequence length="107" mass="12258">MSIVKVLSPELFNTVRKDVARHIRKKLKAMEIDVTDLELHNSSLTKTLRAYVTLSRTTNLKALYLAEQMICKELHQEFGLHPHAFYWRYLPEEKAADDSSAPTVSAS</sequence>
<evidence type="ECO:0008006" key="3">
    <source>
        <dbReference type="Google" id="ProtNLM"/>
    </source>
</evidence>
<reference evidence="1 2" key="1">
    <citation type="submission" date="2018-04" db="EMBL/GenBank/DDBJ databases">
        <title>Massilia violaceinigra sp. nov., a novel purple-pigmented bacterium isolated from Tianshan glacier, Xinjiang, China.</title>
        <authorList>
            <person name="Wang H."/>
        </authorList>
    </citation>
    <scope>NUCLEOTIDE SEQUENCE [LARGE SCALE GENOMIC DNA]</scope>
    <source>
        <strain evidence="1 2">B448-2</strain>
    </source>
</reference>
<dbReference type="Proteomes" id="UP000241421">
    <property type="component" value="Unassembled WGS sequence"/>
</dbReference>
<gene>
    <name evidence="1" type="ORF">C7C56_026250</name>
</gene>